<evidence type="ECO:0000313" key="1">
    <source>
        <dbReference type="EMBL" id="JAI05235.1"/>
    </source>
</evidence>
<name>A0A0E9XRI3_ANGAN</name>
<reference evidence="1" key="1">
    <citation type="submission" date="2014-11" db="EMBL/GenBank/DDBJ databases">
        <authorList>
            <person name="Amaro Gonzalez C."/>
        </authorList>
    </citation>
    <scope>NUCLEOTIDE SEQUENCE</scope>
</reference>
<sequence length="27" mass="2922">MFFCKMSECVAATAGQNDVIVWVLATS</sequence>
<organism evidence="1">
    <name type="scientific">Anguilla anguilla</name>
    <name type="common">European freshwater eel</name>
    <name type="synonym">Muraena anguilla</name>
    <dbReference type="NCBI Taxonomy" id="7936"/>
    <lineage>
        <taxon>Eukaryota</taxon>
        <taxon>Metazoa</taxon>
        <taxon>Chordata</taxon>
        <taxon>Craniata</taxon>
        <taxon>Vertebrata</taxon>
        <taxon>Euteleostomi</taxon>
        <taxon>Actinopterygii</taxon>
        <taxon>Neopterygii</taxon>
        <taxon>Teleostei</taxon>
        <taxon>Anguilliformes</taxon>
        <taxon>Anguillidae</taxon>
        <taxon>Anguilla</taxon>
    </lineage>
</organism>
<dbReference type="AlphaFoldDB" id="A0A0E9XRI3"/>
<dbReference type="EMBL" id="GBXM01003343">
    <property type="protein sequence ID" value="JAI05235.1"/>
    <property type="molecule type" value="Transcribed_RNA"/>
</dbReference>
<accession>A0A0E9XRI3</accession>
<protein>
    <submittedName>
        <fullName evidence="1">Uncharacterized protein</fullName>
    </submittedName>
</protein>
<proteinExistence type="predicted"/>
<reference evidence="1" key="2">
    <citation type="journal article" date="2015" name="Fish Shellfish Immunol.">
        <title>Early steps in the European eel (Anguilla anguilla)-Vibrio vulnificus interaction in the gills: Role of the RtxA13 toxin.</title>
        <authorList>
            <person name="Callol A."/>
            <person name="Pajuelo D."/>
            <person name="Ebbesson L."/>
            <person name="Teles M."/>
            <person name="MacKenzie S."/>
            <person name="Amaro C."/>
        </authorList>
    </citation>
    <scope>NUCLEOTIDE SEQUENCE</scope>
</reference>